<evidence type="ECO:0000313" key="2">
    <source>
        <dbReference type="Proteomes" id="UP001234297"/>
    </source>
</evidence>
<reference evidence="1 2" key="1">
    <citation type="journal article" date="2022" name="Hortic Res">
        <title>A haplotype resolved chromosomal level avocado genome allows analysis of novel avocado genes.</title>
        <authorList>
            <person name="Nath O."/>
            <person name="Fletcher S.J."/>
            <person name="Hayward A."/>
            <person name="Shaw L.M."/>
            <person name="Masouleh A.K."/>
            <person name="Furtado A."/>
            <person name="Henry R.J."/>
            <person name="Mitter N."/>
        </authorList>
    </citation>
    <scope>NUCLEOTIDE SEQUENCE [LARGE SCALE GENOMIC DNA]</scope>
    <source>
        <strain evidence="2">cv. Hass</strain>
    </source>
</reference>
<comment type="caution">
    <text evidence="1">The sequence shown here is derived from an EMBL/GenBank/DDBJ whole genome shotgun (WGS) entry which is preliminary data.</text>
</comment>
<keyword evidence="2" id="KW-1185">Reference proteome</keyword>
<sequence length="174" mass="18986">MTWYNLPVRSIRVKIQPTNANFANPLRSQRVELEATGLMMHCADGRGVVADQGTQVKCLACSREMRWAPRVYFVGETAVNLEAEVEGGKKIKCNICAKKGAALGCFAKSCHRSFHVPCAAESLDLHSSLKLPKGRSKSGKKKRANRGFVDDLDAKPGADNDNASSSMSSLNWES</sequence>
<dbReference type="EMBL" id="CM056810">
    <property type="protein sequence ID" value="KAJ8646051.1"/>
    <property type="molecule type" value="Genomic_DNA"/>
</dbReference>
<gene>
    <name evidence="1" type="ORF">MRB53_007799</name>
</gene>
<organism evidence="1 2">
    <name type="scientific">Persea americana</name>
    <name type="common">Avocado</name>
    <dbReference type="NCBI Taxonomy" id="3435"/>
    <lineage>
        <taxon>Eukaryota</taxon>
        <taxon>Viridiplantae</taxon>
        <taxon>Streptophyta</taxon>
        <taxon>Embryophyta</taxon>
        <taxon>Tracheophyta</taxon>
        <taxon>Spermatophyta</taxon>
        <taxon>Magnoliopsida</taxon>
        <taxon>Magnoliidae</taxon>
        <taxon>Laurales</taxon>
        <taxon>Lauraceae</taxon>
        <taxon>Persea</taxon>
    </lineage>
</organism>
<name>A0ACC2MKC2_PERAE</name>
<proteinExistence type="predicted"/>
<dbReference type="Proteomes" id="UP001234297">
    <property type="component" value="Chromosome 2"/>
</dbReference>
<evidence type="ECO:0000313" key="1">
    <source>
        <dbReference type="EMBL" id="KAJ8646051.1"/>
    </source>
</evidence>
<protein>
    <submittedName>
        <fullName evidence="1">Uncharacterized protein</fullName>
    </submittedName>
</protein>
<accession>A0ACC2MKC2</accession>